<evidence type="ECO:0000313" key="2">
    <source>
        <dbReference type="Proteomes" id="UP001048976"/>
    </source>
</evidence>
<evidence type="ECO:0008006" key="3">
    <source>
        <dbReference type="Google" id="ProtNLM"/>
    </source>
</evidence>
<protein>
    <recommendedName>
        <fullName evidence="3">TIGR02646 family protein</fullName>
    </recommendedName>
</protein>
<reference evidence="1" key="1">
    <citation type="submission" date="2021-06" db="EMBL/GenBank/DDBJ databases">
        <title>Updating the genus Pseudomonas: Description of 43 new species and partition of the Pseudomonas putida group.</title>
        <authorList>
            <person name="Girard L."/>
            <person name="Lood C."/>
            <person name="Vandamme P."/>
            <person name="Rokni-Zadeh H."/>
            <person name="Van Noort V."/>
            <person name="Hofte M."/>
            <person name="Lavigne R."/>
            <person name="De Mot R."/>
        </authorList>
    </citation>
    <scope>NUCLEOTIDE SEQUENCE</scope>
    <source>
        <strain evidence="1">SWRI103</strain>
    </source>
</reference>
<name>A0ABS6P578_9PSED</name>
<organism evidence="1 2">
    <name type="scientific">Pseudomonas azadiae</name>
    <dbReference type="NCBI Taxonomy" id="2843612"/>
    <lineage>
        <taxon>Bacteria</taxon>
        <taxon>Pseudomonadati</taxon>
        <taxon>Pseudomonadota</taxon>
        <taxon>Gammaproteobacteria</taxon>
        <taxon>Pseudomonadales</taxon>
        <taxon>Pseudomonadaceae</taxon>
        <taxon>Pseudomonas</taxon>
    </lineage>
</organism>
<gene>
    <name evidence="1" type="ORF">KVG91_23925</name>
</gene>
<accession>A0ABS6P578</accession>
<sequence length="239" mass="26971">MRSIKKGAEPRALIEWRRENRETQHNLFYGKGSSFPSEPVRQSLLKEQFHLCAYTLRRLPTAAECQSRGQGTQFSCHIEHVLPQKHYKAQSIAYANLVACYPSSQTGIACAYGAVQKDDYDSARKPFVSPLTVNIERHFRYSSDGYVEGLTPEAIITIDVLKLNHPTLVNDRAAVIKGRLKPRGTPISAATARRLADEVDTPDAQHCLPEYCQALKQQAELHAMRLERRAARVRGQLRT</sequence>
<dbReference type="EMBL" id="JAHSTY010000002">
    <property type="protein sequence ID" value="MBV4455637.1"/>
    <property type="molecule type" value="Genomic_DNA"/>
</dbReference>
<comment type="caution">
    <text evidence="1">The sequence shown here is derived from an EMBL/GenBank/DDBJ whole genome shotgun (WGS) entry which is preliminary data.</text>
</comment>
<dbReference type="RefSeq" id="WP_169375402.1">
    <property type="nucleotide sequence ID" value="NZ_JAHSTY010000002.1"/>
</dbReference>
<dbReference type="Proteomes" id="UP001048976">
    <property type="component" value="Unassembled WGS sequence"/>
</dbReference>
<evidence type="ECO:0000313" key="1">
    <source>
        <dbReference type="EMBL" id="MBV4455637.1"/>
    </source>
</evidence>
<keyword evidence="2" id="KW-1185">Reference proteome</keyword>
<proteinExistence type="predicted"/>